<dbReference type="AlphaFoldDB" id="A0A5S3PB28"/>
<dbReference type="Proteomes" id="UP000309550">
    <property type="component" value="Unassembled WGS sequence"/>
</dbReference>
<gene>
    <name evidence="4" type="ORF">FDT80_16200</name>
</gene>
<feature type="compositionally biased region" description="Low complexity" evidence="1">
    <location>
        <begin position="135"/>
        <end position="144"/>
    </location>
</feature>
<dbReference type="InterPro" id="IPR036366">
    <property type="entry name" value="PGBDSf"/>
</dbReference>
<dbReference type="Pfam" id="PF13365">
    <property type="entry name" value="Trypsin_2"/>
    <property type="match status" value="1"/>
</dbReference>
<reference evidence="4 5" key="1">
    <citation type="submission" date="2019-05" db="EMBL/GenBank/DDBJ databases">
        <title>Sulfitobacter sabulilitoris sp. nov., isolated from a marine sand.</title>
        <authorList>
            <person name="Yoon J.-H."/>
        </authorList>
    </citation>
    <scope>NUCLEOTIDE SEQUENCE [LARGE SCALE GENOMIC DNA]</scope>
    <source>
        <strain evidence="4 5">HSMS-29</strain>
    </source>
</reference>
<dbReference type="Gene3D" id="1.10.101.10">
    <property type="entry name" value="PGBD-like superfamily/PGBD"/>
    <property type="match status" value="1"/>
</dbReference>
<evidence type="ECO:0000256" key="1">
    <source>
        <dbReference type="SAM" id="MobiDB-lite"/>
    </source>
</evidence>
<dbReference type="InterPro" id="IPR009003">
    <property type="entry name" value="Peptidase_S1_PA"/>
</dbReference>
<evidence type="ECO:0000313" key="5">
    <source>
        <dbReference type="Proteomes" id="UP000309550"/>
    </source>
</evidence>
<feature type="region of interest" description="Disordered" evidence="1">
    <location>
        <begin position="135"/>
        <end position="174"/>
    </location>
</feature>
<dbReference type="PANTHER" id="PTHR43019:SF23">
    <property type="entry name" value="PROTEASE DO-LIKE 5, CHLOROPLASTIC"/>
    <property type="match status" value="1"/>
</dbReference>
<protein>
    <submittedName>
        <fullName evidence="4">Peptidoglycan-binding protein</fullName>
    </submittedName>
</protein>
<dbReference type="PANTHER" id="PTHR43019">
    <property type="entry name" value="SERINE ENDOPROTEASE DEGS"/>
    <property type="match status" value="1"/>
</dbReference>
<evidence type="ECO:0000313" key="4">
    <source>
        <dbReference type="EMBL" id="TMM50798.1"/>
    </source>
</evidence>
<dbReference type="Pfam" id="PF01471">
    <property type="entry name" value="PG_binding_1"/>
    <property type="match status" value="1"/>
</dbReference>
<accession>A0A5S3PB28</accession>
<keyword evidence="2" id="KW-0732">Signal</keyword>
<dbReference type="SUPFAM" id="SSF47090">
    <property type="entry name" value="PGBD-like"/>
    <property type="match status" value="1"/>
</dbReference>
<dbReference type="EMBL" id="VANS01000005">
    <property type="protein sequence ID" value="TMM50798.1"/>
    <property type="molecule type" value="Genomic_DNA"/>
</dbReference>
<name>A0A5S3PB28_9RHOB</name>
<dbReference type="RefSeq" id="WP_138663370.1">
    <property type="nucleotide sequence ID" value="NZ_VANS01000005.1"/>
</dbReference>
<comment type="caution">
    <text evidence="4">The sequence shown here is derived from an EMBL/GenBank/DDBJ whole genome shotgun (WGS) entry which is preliminary data.</text>
</comment>
<feature type="chain" id="PRO_5024432398" evidence="2">
    <location>
        <begin position="21"/>
        <end position="599"/>
    </location>
</feature>
<feature type="domain" description="Peptidoglycan binding-like" evidence="3">
    <location>
        <begin position="176"/>
        <end position="231"/>
    </location>
</feature>
<sequence>MRIIAAALVLLVGLSQALWAQSRDDVVWVQVEAQPSLSEATARARAYAAELQDVNGFSLGTGWYGIALGPYTRSDAEQVLRVYRREGVIPSDSYIAFSSSYRQQFWPVGANLLDRGVLQAPAAPPETAPEAIPEATAEAAPQAPGDSPAAAEPTLTVTPADETPREAQQSERLLTRADRESLQIALQWAGFYDAAIDGAFGRGTRNSMAAWQEANGYDVTGILTTVQRAALLKQYNAVLDGLGLQLVRDEAVGIEMKLPTEVVAFDRYEPPFAHYTAIGDIDAKVLLISQAGDRDTLFGLYDIMQTLEIVPLNGPRERSNDSFVLIGEDAMTVSETRVRLLNGRIKGFTLVWPAGDEDRRRRLIAEMDKSLVRLGTVLDPAAGANDQQSIDLLAGLDIRKPRMTRSGFYVDAGGTVATSADVVEGCGRITLDDDHEARVLTQDAARGLALLRPATALAPAGVAAFSTQTPRLQSEVAVSGYSYGGVLSAPSVTFGTLADLRGLQGEAGLNRLALTALPGDAGGPVFDAGGGVLGMLLPRPEGDRALPENVSFALDRTAIGTLMAETGLSATNTDSTAAIAPQDLTDRAVDMTVLVSCWD</sequence>
<dbReference type="SUPFAM" id="SSF50494">
    <property type="entry name" value="Trypsin-like serine proteases"/>
    <property type="match status" value="1"/>
</dbReference>
<dbReference type="InterPro" id="IPR036365">
    <property type="entry name" value="PGBD-like_sf"/>
</dbReference>
<feature type="compositionally biased region" description="Basic and acidic residues" evidence="1">
    <location>
        <begin position="162"/>
        <end position="174"/>
    </location>
</feature>
<dbReference type="Gene3D" id="2.40.10.120">
    <property type="match status" value="1"/>
</dbReference>
<proteinExistence type="predicted"/>
<organism evidence="4 5">
    <name type="scientific">Sulfitobacter sabulilitoris</name>
    <dbReference type="NCBI Taxonomy" id="2562655"/>
    <lineage>
        <taxon>Bacteria</taxon>
        <taxon>Pseudomonadati</taxon>
        <taxon>Pseudomonadota</taxon>
        <taxon>Alphaproteobacteria</taxon>
        <taxon>Rhodobacterales</taxon>
        <taxon>Roseobacteraceae</taxon>
        <taxon>Sulfitobacter</taxon>
    </lineage>
</organism>
<feature type="signal peptide" evidence="2">
    <location>
        <begin position="1"/>
        <end position="20"/>
    </location>
</feature>
<keyword evidence="5" id="KW-1185">Reference proteome</keyword>
<evidence type="ECO:0000259" key="3">
    <source>
        <dbReference type="Pfam" id="PF01471"/>
    </source>
</evidence>
<evidence type="ECO:0000256" key="2">
    <source>
        <dbReference type="SAM" id="SignalP"/>
    </source>
</evidence>
<dbReference type="OrthoDB" id="6810892at2"/>
<dbReference type="InterPro" id="IPR002477">
    <property type="entry name" value="Peptidoglycan-bd-like"/>
</dbReference>